<dbReference type="GO" id="GO:0042956">
    <property type="term" value="P:maltodextrin transmembrane transport"/>
    <property type="evidence" value="ECO:0007669"/>
    <property type="project" value="TreeGrafter"/>
</dbReference>
<dbReference type="GO" id="GO:0015768">
    <property type="term" value="P:maltose transport"/>
    <property type="evidence" value="ECO:0007669"/>
    <property type="project" value="TreeGrafter"/>
</dbReference>
<dbReference type="STRING" id="1121326.CLMAG_05020"/>
<dbReference type="GO" id="GO:1901982">
    <property type="term" value="F:maltose binding"/>
    <property type="evidence" value="ECO:0007669"/>
    <property type="project" value="TreeGrafter"/>
</dbReference>
<comment type="caution">
    <text evidence="5">The sequence shown here is derived from an EMBL/GenBank/DDBJ whole genome shotgun (WGS) entry which is preliminary data.</text>
</comment>
<evidence type="ECO:0000313" key="5">
    <source>
        <dbReference type="EMBL" id="KZL93456.1"/>
    </source>
</evidence>
<dbReference type="GO" id="GO:0055052">
    <property type="term" value="C:ATP-binding cassette (ABC) transporter complex, substrate-binding subunit-containing"/>
    <property type="evidence" value="ECO:0007669"/>
    <property type="project" value="TreeGrafter"/>
</dbReference>
<keyword evidence="2" id="KW-0813">Transport</keyword>
<evidence type="ECO:0000256" key="1">
    <source>
        <dbReference type="ARBA" id="ARBA00008520"/>
    </source>
</evidence>
<reference evidence="5 6" key="1">
    <citation type="submission" date="2016-04" db="EMBL/GenBank/DDBJ databases">
        <title>Genome sequence of Clostridium magnum DSM 2767.</title>
        <authorList>
            <person name="Poehlein A."/>
            <person name="Uhlig R."/>
            <person name="Fischer R."/>
            <person name="Bahl H."/>
            <person name="Daniel R."/>
        </authorList>
    </citation>
    <scope>NUCLEOTIDE SEQUENCE [LARGE SCALE GENOMIC DNA]</scope>
    <source>
        <strain evidence="5 6">DSM 2767</strain>
    </source>
</reference>
<name>A0A161XFX4_9CLOT</name>
<evidence type="ECO:0000256" key="2">
    <source>
        <dbReference type="ARBA" id="ARBA00022448"/>
    </source>
</evidence>
<keyword evidence="3 4" id="KW-0732">Signal</keyword>
<dbReference type="InterPro" id="IPR006059">
    <property type="entry name" value="SBP"/>
</dbReference>
<evidence type="ECO:0000256" key="4">
    <source>
        <dbReference type="SAM" id="SignalP"/>
    </source>
</evidence>
<evidence type="ECO:0000256" key="3">
    <source>
        <dbReference type="ARBA" id="ARBA00022729"/>
    </source>
</evidence>
<protein>
    <submittedName>
        <fullName evidence="5">Bacterial extracellular solute-binding protein</fullName>
    </submittedName>
</protein>
<evidence type="ECO:0000313" key="6">
    <source>
        <dbReference type="Proteomes" id="UP000076603"/>
    </source>
</evidence>
<dbReference type="OrthoDB" id="1878199at2"/>
<dbReference type="RefSeq" id="WP_066617468.1">
    <property type="nucleotide sequence ID" value="NZ_FQXL01000024.1"/>
</dbReference>
<dbReference type="SUPFAM" id="SSF53850">
    <property type="entry name" value="Periplasmic binding protein-like II"/>
    <property type="match status" value="1"/>
</dbReference>
<accession>A0A161XFX4</accession>
<dbReference type="EMBL" id="LWAE01000001">
    <property type="protein sequence ID" value="KZL93456.1"/>
    <property type="molecule type" value="Genomic_DNA"/>
</dbReference>
<dbReference type="PATRIC" id="fig|1121326.3.peg.458"/>
<organism evidence="5 6">
    <name type="scientific">Clostridium magnum DSM 2767</name>
    <dbReference type="NCBI Taxonomy" id="1121326"/>
    <lineage>
        <taxon>Bacteria</taxon>
        <taxon>Bacillati</taxon>
        <taxon>Bacillota</taxon>
        <taxon>Clostridia</taxon>
        <taxon>Eubacteriales</taxon>
        <taxon>Clostridiaceae</taxon>
        <taxon>Clostridium</taxon>
    </lineage>
</organism>
<dbReference type="PANTHER" id="PTHR30061:SF50">
    <property type="entry name" value="MALTOSE_MALTODEXTRIN-BINDING PERIPLASMIC PROTEIN"/>
    <property type="match status" value="1"/>
</dbReference>
<gene>
    <name evidence="5" type="ORF">CLMAG_05020</name>
</gene>
<dbReference type="Gene3D" id="3.40.190.10">
    <property type="entry name" value="Periplasmic binding protein-like II"/>
    <property type="match status" value="1"/>
</dbReference>
<sequence>MFNKRKTLIIFLLMALIINISGCGNSNNETSKEKQLNIYLDVKDKESLNIIKFVTEEYKKANPKVKVSLNNAIGEKIEEDISKGNEADIVITSRNNMLTLSRKGLLSDMGNYYDENKINDRYYNVVKAYGRYEDKYYGIGLIPYTMEVLYNKDTFDKLGLKAPTTLGDLKDTLKKLGEGSKRIPVVISEDLDINSGLFSIIVNNRVSMRKLESKYDSGANSYKTITEMQQAFDTLNDLIKYGSITKNTFEIGNESTVNKFEKGDIPVIICSSYYANTFKDDNIKAIGENINDSSVKFNVPVVLNSIICVAVNNKNGEEVGNFIKFVLNDDAQKKLKEKGFVTGNKKVNGDKEKGVKGIVIQHLSTSTEDSVAYVYNIPQKLKNNISSKIDEMLSGKETKKEWEEVVDEAYK</sequence>
<dbReference type="PANTHER" id="PTHR30061">
    <property type="entry name" value="MALTOSE-BINDING PERIPLASMIC PROTEIN"/>
    <property type="match status" value="1"/>
</dbReference>
<feature type="signal peptide" evidence="4">
    <location>
        <begin position="1"/>
        <end position="26"/>
    </location>
</feature>
<dbReference type="AlphaFoldDB" id="A0A161XFX4"/>
<dbReference type="Proteomes" id="UP000076603">
    <property type="component" value="Unassembled WGS sequence"/>
</dbReference>
<proteinExistence type="inferred from homology"/>
<dbReference type="Pfam" id="PF13416">
    <property type="entry name" value="SBP_bac_8"/>
    <property type="match status" value="1"/>
</dbReference>
<feature type="chain" id="PRO_5039559167" evidence="4">
    <location>
        <begin position="27"/>
        <end position="411"/>
    </location>
</feature>
<comment type="similarity">
    <text evidence="1">Belongs to the bacterial solute-binding protein 1 family.</text>
</comment>
<keyword evidence="6" id="KW-1185">Reference proteome</keyword>